<dbReference type="GO" id="GO:0005829">
    <property type="term" value="C:cytosol"/>
    <property type="evidence" value="ECO:0007669"/>
    <property type="project" value="TreeGrafter"/>
</dbReference>
<comment type="caution">
    <text evidence="1">The sequence shown here is derived from an EMBL/GenBank/DDBJ whole genome shotgun (WGS) entry which is preliminary data.</text>
</comment>
<dbReference type="EMBL" id="NJBN01000008">
    <property type="protein sequence ID" value="TKJ39038.1"/>
    <property type="molecule type" value="Genomic_DNA"/>
</dbReference>
<proteinExistence type="predicted"/>
<evidence type="ECO:0000313" key="2">
    <source>
        <dbReference type="Proteomes" id="UP000319619"/>
    </source>
</evidence>
<dbReference type="AlphaFoldDB" id="A0A532UVS3"/>
<dbReference type="PROSITE" id="PS51197">
    <property type="entry name" value="HTH_RRF2_2"/>
    <property type="match status" value="1"/>
</dbReference>
<organism evidence="1 2">
    <name type="scientific">candidate division LCP-89 bacterium B3_LCP</name>
    <dbReference type="NCBI Taxonomy" id="2012998"/>
    <lineage>
        <taxon>Bacteria</taxon>
        <taxon>Pseudomonadati</taxon>
        <taxon>Bacteria division LCP-89</taxon>
    </lineage>
</organism>
<evidence type="ECO:0008006" key="3">
    <source>
        <dbReference type="Google" id="ProtNLM"/>
    </source>
</evidence>
<dbReference type="SUPFAM" id="SSF46785">
    <property type="entry name" value="Winged helix' DNA-binding domain"/>
    <property type="match status" value="1"/>
</dbReference>
<dbReference type="InterPro" id="IPR000944">
    <property type="entry name" value="Tscrpt_reg_Rrf2"/>
</dbReference>
<dbReference type="GO" id="GO:0003700">
    <property type="term" value="F:DNA-binding transcription factor activity"/>
    <property type="evidence" value="ECO:0007669"/>
    <property type="project" value="TreeGrafter"/>
</dbReference>
<dbReference type="PANTHER" id="PTHR33221:SF15">
    <property type="entry name" value="HTH-TYPE TRANSCRIPTIONAL REGULATOR YWGB-RELATED"/>
    <property type="match status" value="1"/>
</dbReference>
<reference evidence="1 2" key="1">
    <citation type="submission" date="2017-06" db="EMBL/GenBank/DDBJ databases">
        <title>Novel microbial phyla capable of carbon fixation and sulfur reduction in deep-sea sediments.</title>
        <authorList>
            <person name="Huang J."/>
            <person name="Baker B."/>
            <person name="Wang Y."/>
        </authorList>
    </citation>
    <scope>NUCLEOTIDE SEQUENCE [LARGE SCALE GENOMIC DNA]</scope>
    <source>
        <strain evidence="1">B3_LCP</strain>
    </source>
</reference>
<accession>A0A532UVS3</accession>
<dbReference type="InterPro" id="IPR036388">
    <property type="entry name" value="WH-like_DNA-bd_sf"/>
</dbReference>
<protein>
    <recommendedName>
        <fullName evidence="3">Transcriptional regulator</fullName>
    </recommendedName>
</protein>
<dbReference type="Gene3D" id="1.10.10.10">
    <property type="entry name" value="Winged helix-like DNA-binding domain superfamily/Winged helix DNA-binding domain"/>
    <property type="match status" value="1"/>
</dbReference>
<sequence length="158" mass="17753">MQFSTGCEYAIHGLLFMATRQEDEIILVSDIAKAQNLPESYLAKVFQLLAKAGFLKSFRGARGGYALAMPPDKITLRDVTLAIEGSTPLFKPLSNKRNCDFAADCLIRETFVRAEKLMFDELEKVTIQNMVDKACNSPERLEWLNLANCKETPSINKE</sequence>
<dbReference type="InterPro" id="IPR036390">
    <property type="entry name" value="WH_DNA-bd_sf"/>
</dbReference>
<dbReference type="PANTHER" id="PTHR33221">
    <property type="entry name" value="WINGED HELIX-TURN-HELIX TRANSCRIPTIONAL REGULATOR, RRF2 FAMILY"/>
    <property type="match status" value="1"/>
</dbReference>
<name>A0A532UVS3_UNCL8</name>
<dbReference type="Pfam" id="PF02082">
    <property type="entry name" value="Rrf2"/>
    <property type="match status" value="1"/>
</dbReference>
<evidence type="ECO:0000313" key="1">
    <source>
        <dbReference type="EMBL" id="TKJ39038.1"/>
    </source>
</evidence>
<gene>
    <name evidence="1" type="ORF">CEE37_11475</name>
</gene>
<dbReference type="Proteomes" id="UP000319619">
    <property type="component" value="Unassembled WGS sequence"/>
</dbReference>
<dbReference type="NCBIfam" id="TIGR00738">
    <property type="entry name" value="rrf2_super"/>
    <property type="match status" value="1"/>
</dbReference>